<dbReference type="STRING" id="1123491.SAMN02745782_02729"/>
<organism evidence="1 2">
    <name type="scientific">Vibrio cincinnatiensis DSM 19608</name>
    <dbReference type="NCBI Taxonomy" id="1123491"/>
    <lineage>
        <taxon>Bacteria</taxon>
        <taxon>Pseudomonadati</taxon>
        <taxon>Pseudomonadota</taxon>
        <taxon>Gammaproteobacteria</taxon>
        <taxon>Vibrionales</taxon>
        <taxon>Vibrionaceae</taxon>
        <taxon>Vibrio</taxon>
    </lineage>
</organism>
<dbReference type="AlphaFoldDB" id="A0A1T4RLN5"/>
<reference evidence="2" key="1">
    <citation type="submission" date="2017-02" db="EMBL/GenBank/DDBJ databases">
        <authorList>
            <person name="Varghese N."/>
            <person name="Submissions S."/>
        </authorList>
    </citation>
    <scope>NUCLEOTIDE SEQUENCE [LARGE SCALE GENOMIC DNA]</scope>
    <source>
        <strain evidence="2">DSM 19608</strain>
    </source>
</reference>
<dbReference type="Gene3D" id="1.10.10.60">
    <property type="entry name" value="Homeodomain-like"/>
    <property type="match status" value="2"/>
</dbReference>
<name>A0A1T4RLN5_VIBCI</name>
<dbReference type="Proteomes" id="UP000190834">
    <property type="component" value="Unassembled WGS sequence"/>
</dbReference>
<proteinExistence type="predicted"/>
<dbReference type="EMBL" id="FUXB01000014">
    <property type="protein sequence ID" value="SKA16807.1"/>
    <property type="molecule type" value="Genomic_DNA"/>
</dbReference>
<evidence type="ECO:0000313" key="2">
    <source>
        <dbReference type="Proteomes" id="UP000190834"/>
    </source>
</evidence>
<evidence type="ECO:0000313" key="1">
    <source>
        <dbReference type="EMBL" id="SKA16807.1"/>
    </source>
</evidence>
<keyword evidence="2" id="KW-1185">Reference proteome</keyword>
<accession>A0A1T4RLN5</accession>
<dbReference type="RefSeq" id="WP_139364786.1">
    <property type="nucleotide sequence ID" value="NZ_FUXB01000014.1"/>
</dbReference>
<protein>
    <submittedName>
        <fullName evidence="1">GcrA cell cycle regulator</fullName>
    </submittedName>
</protein>
<dbReference type="GeneID" id="70583596"/>
<gene>
    <name evidence="1" type="ORF">SAMN02745782_02729</name>
</gene>
<sequence>MSIHDLCKISLDKRIELGQNLAKKNGHRLWTKDDISRLKSLYLQGLRSSEIAIAMGRSHDAVRSKLSRLCFSKYHYYNRQEDFYIRRYYGQKSLSTMAAHLGVSVTSLVDRATKKLNLKHRYSGENSHMAKLSDDDVELIRTLFEEGLTCRQIAEKFEISSSHVANIVNYRSRLKLTFKH</sequence>